<name>A0ABQ7SXZ1_PHRPL</name>
<proteinExistence type="predicted"/>
<dbReference type="InterPro" id="IPR052251">
    <property type="entry name" value="GH-ZnFinger_Regulators"/>
</dbReference>
<comment type="caution">
    <text evidence="1">The sequence shown here is derived from an EMBL/GenBank/DDBJ whole genome shotgun (WGS) entry which is preliminary data.</text>
</comment>
<protein>
    <submittedName>
        <fullName evidence="1">Uncharacterized protein</fullName>
    </submittedName>
</protein>
<organism evidence="1 2">
    <name type="scientific">Phrynosoma platyrhinos</name>
    <name type="common">Desert horned lizard</name>
    <dbReference type="NCBI Taxonomy" id="52577"/>
    <lineage>
        <taxon>Eukaryota</taxon>
        <taxon>Metazoa</taxon>
        <taxon>Chordata</taxon>
        <taxon>Craniata</taxon>
        <taxon>Vertebrata</taxon>
        <taxon>Euteleostomi</taxon>
        <taxon>Lepidosauria</taxon>
        <taxon>Squamata</taxon>
        <taxon>Bifurcata</taxon>
        <taxon>Unidentata</taxon>
        <taxon>Episquamata</taxon>
        <taxon>Toxicofera</taxon>
        <taxon>Iguania</taxon>
        <taxon>Phrynosomatidae</taxon>
        <taxon>Phrynosomatinae</taxon>
        <taxon>Phrynosoma</taxon>
    </lineage>
</organism>
<gene>
    <name evidence="1" type="ORF">JD844_024152</name>
</gene>
<evidence type="ECO:0000313" key="1">
    <source>
        <dbReference type="EMBL" id="KAH0622130.1"/>
    </source>
</evidence>
<keyword evidence="2" id="KW-1185">Reference proteome</keyword>
<dbReference type="PANTHER" id="PTHR15507:SF14">
    <property type="entry name" value="ZINC FINGER PROTEIN 292"/>
    <property type="match status" value="1"/>
</dbReference>
<sequence length="160" mass="18139">MAGPVVTSPPLTRWLGRRSTKHLTAIAAEQQEAESSQRCWLCDISAQAACRLSKEKEMVSTHLAALDETLLEYAEKWKASEDPLPLLEVYTEAIHSYIKAQPYLTSESENVVLVLERIALSYVELLLCLPLELPENKWKEIQSFIQVGLRFCNDPTHLRS</sequence>
<accession>A0ABQ7SXZ1</accession>
<reference evidence="1 2" key="1">
    <citation type="journal article" date="2022" name="Gigascience">
        <title>A chromosome-level genome assembly and annotation of the desert horned lizard, Phrynosoma platyrhinos, provides insight into chromosomal rearrangements among reptiles.</title>
        <authorList>
            <person name="Koochekian N."/>
            <person name="Ascanio A."/>
            <person name="Farleigh K."/>
            <person name="Card D.C."/>
            <person name="Schield D.R."/>
            <person name="Castoe T.A."/>
            <person name="Jezkova T."/>
        </authorList>
    </citation>
    <scope>NUCLEOTIDE SEQUENCE [LARGE SCALE GENOMIC DNA]</scope>
    <source>
        <strain evidence="1">NK-2021</strain>
    </source>
</reference>
<dbReference type="Proteomes" id="UP000826234">
    <property type="component" value="Unassembled WGS sequence"/>
</dbReference>
<dbReference type="PANTHER" id="PTHR15507">
    <property type="entry name" value="ZINC FINGER PROTEIN RLF"/>
    <property type="match status" value="1"/>
</dbReference>
<evidence type="ECO:0000313" key="2">
    <source>
        <dbReference type="Proteomes" id="UP000826234"/>
    </source>
</evidence>
<dbReference type="EMBL" id="JAIPUX010003289">
    <property type="protein sequence ID" value="KAH0622130.1"/>
    <property type="molecule type" value="Genomic_DNA"/>
</dbReference>